<proteinExistence type="predicted"/>
<gene>
    <name evidence="3" type="ORF">GO493_26655</name>
</gene>
<dbReference type="Gene3D" id="3.40.50.1820">
    <property type="entry name" value="alpha/beta hydrolase"/>
    <property type="match status" value="1"/>
</dbReference>
<dbReference type="PANTHER" id="PTHR11731">
    <property type="entry name" value="PROTEASE FAMILY S9B,C DIPEPTIDYL-PEPTIDASE IV-RELATED"/>
    <property type="match status" value="1"/>
</dbReference>
<dbReference type="Proteomes" id="UP000461730">
    <property type="component" value="Unassembled WGS sequence"/>
</dbReference>
<feature type="chain" id="PRO_5029776820" evidence="1">
    <location>
        <begin position="25"/>
        <end position="866"/>
    </location>
</feature>
<keyword evidence="1" id="KW-0732">Signal</keyword>
<dbReference type="PANTHER" id="PTHR11731:SF193">
    <property type="entry name" value="DIPEPTIDYL PEPTIDASE 9"/>
    <property type="match status" value="1"/>
</dbReference>
<protein>
    <submittedName>
        <fullName evidence="3">Prolyl oligopeptidase family serine peptidase</fullName>
    </submittedName>
</protein>
<dbReference type="RefSeq" id="WP_157309289.1">
    <property type="nucleotide sequence ID" value="NZ_WRXN01000016.1"/>
</dbReference>
<dbReference type="GO" id="GO:0008239">
    <property type="term" value="F:dipeptidyl-peptidase activity"/>
    <property type="evidence" value="ECO:0007669"/>
    <property type="project" value="TreeGrafter"/>
</dbReference>
<dbReference type="InterPro" id="IPR001375">
    <property type="entry name" value="Peptidase_S9_cat"/>
</dbReference>
<evidence type="ECO:0000313" key="4">
    <source>
        <dbReference type="Proteomes" id="UP000461730"/>
    </source>
</evidence>
<evidence type="ECO:0000313" key="3">
    <source>
        <dbReference type="EMBL" id="MVT11871.1"/>
    </source>
</evidence>
<feature type="domain" description="Peptidase S9 prolyl oligopeptidase catalytic" evidence="2">
    <location>
        <begin position="693"/>
        <end position="857"/>
    </location>
</feature>
<dbReference type="Pfam" id="PF00326">
    <property type="entry name" value="Peptidase_S9"/>
    <property type="match status" value="1"/>
</dbReference>
<dbReference type="GO" id="GO:0008236">
    <property type="term" value="F:serine-type peptidase activity"/>
    <property type="evidence" value="ECO:0007669"/>
    <property type="project" value="InterPro"/>
</dbReference>
<dbReference type="InterPro" id="IPR029058">
    <property type="entry name" value="AB_hydrolase_fold"/>
</dbReference>
<accession>A0A7K1UBV3</accession>
<keyword evidence="4" id="KW-1185">Reference proteome</keyword>
<reference evidence="3 4" key="1">
    <citation type="submission" date="2019-12" db="EMBL/GenBank/DDBJ databases">
        <title>Chitinophaga sp. strain ysch24 (GDMCC 1.1355), whole genome shotgun sequence.</title>
        <authorList>
            <person name="Zhang X."/>
        </authorList>
    </citation>
    <scope>NUCLEOTIDE SEQUENCE [LARGE SCALE GENOMIC DNA]</scope>
    <source>
        <strain evidence="4">ysch24</strain>
    </source>
</reference>
<evidence type="ECO:0000259" key="2">
    <source>
        <dbReference type="Pfam" id="PF00326"/>
    </source>
</evidence>
<name>A0A7K1UBV3_9BACT</name>
<sequence>MKKNSVFFLFVLACQFLATYTSQAQMKSIKPRTIEMWPDLLIPQISPDGKYCLYITTNFPNGFNTLTIKSTKGGEEHSFTSARNFENVSLDNNKATFRKGLDTVMIYYFSGKLDYYLGYNQVQSHPNDRNTIILRKKDSVTVLKSGKMISLPRVMRVEFINGGTGVFVHTFDTIQNVRSESILKITLHDMKPYILATTKEFKSLCFNADFNKMAAILIDSSEKQTKTAIVIDLTTNKVRIIKNSLDISELVAFTKTNNLILQLKYDTYSQKGNQTSDLRIWRYTDSRIPIAENRSTQIMKGCIPLNSDQLILLDIKGEKTDWNRGVYSNEWGNTWLISQTDGDCDEREVNWNPACKKRWFIISFSDGKRHALKLPDDPRIQYFLTPDEKYVVYYDREKDDYCSYRIADSSVVNLTNHTKLSYLPEIKVDTGGYIPFNQRGLAGWSKDGKSVFIYDDYDIWMFDLDGKSVPINITNGLGKDNKIVFSFINSLTKNIIDTRKEVIVTSLNTLNKFNGFYRCLPKQKSINPELLYQGPFIFYIPFYAIFNFQGRVPLKAASAATYIVRRESATEFPNYYSTSDFRSFTKLSDLSPENEYKWITTELHSWTLPDGLKIQGVLYKPSDFDSTKKYPLIFSLYEKQSNALNGYIFPDPVLNGCQINPLILAQEGYLIFKPDIYYKFNKSGESALLSVESAIRYLGKYSWIDTTKLGINGCSYGGFETNYIIAHSRYFKAACSASSISDLFSYYNNSYEGIYTSFTYGQLRMKRNLWEDPDYYINNSPLFKANDIETPLLLFHTTNDGGVKFSQAAQLFLIMRRLRKPVWLLEYKKGDHGVFDLENKVDFSLRMNQFYNHYLKDSITPIWLKK</sequence>
<dbReference type="SUPFAM" id="SSF82171">
    <property type="entry name" value="DPP6 N-terminal domain-like"/>
    <property type="match status" value="1"/>
</dbReference>
<dbReference type="GO" id="GO:0006508">
    <property type="term" value="P:proteolysis"/>
    <property type="evidence" value="ECO:0007669"/>
    <property type="project" value="InterPro"/>
</dbReference>
<feature type="signal peptide" evidence="1">
    <location>
        <begin position="1"/>
        <end position="24"/>
    </location>
</feature>
<evidence type="ECO:0000256" key="1">
    <source>
        <dbReference type="SAM" id="SignalP"/>
    </source>
</evidence>
<organism evidence="3 4">
    <name type="scientific">Chitinophaga tropicalis</name>
    <dbReference type="NCBI Taxonomy" id="2683588"/>
    <lineage>
        <taxon>Bacteria</taxon>
        <taxon>Pseudomonadati</taxon>
        <taxon>Bacteroidota</taxon>
        <taxon>Chitinophagia</taxon>
        <taxon>Chitinophagales</taxon>
        <taxon>Chitinophagaceae</taxon>
        <taxon>Chitinophaga</taxon>
    </lineage>
</organism>
<dbReference type="InterPro" id="IPR050278">
    <property type="entry name" value="Serine_Prot_S9B/DPPIV"/>
</dbReference>
<dbReference type="EMBL" id="WRXN01000016">
    <property type="protein sequence ID" value="MVT11871.1"/>
    <property type="molecule type" value="Genomic_DNA"/>
</dbReference>
<dbReference type="SUPFAM" id="SSF53474">
    <property type="entry name" value="alpha/beta-Hydrolases"/>
    <property type="match status" value="1"/>
</dbReference>
<dbReference type="AlphaFoldDB" id="A0A7K1UBV3"/>
<comment type="caution">
    <text evidence="3">The sequence shown here is derived from an EMBL/GenBank/DDBJ whole genome shotgun (WGS) entry which is preliminary data.</text>
</comment>